<keyword evidence="3" id="KW-1185">Reference proteome</keyword>
<proteinExistence type="predicted"/>
<evidence type="ECO:0000256" key="1">
    <source>
        <dbReference type="SAM" id="MobiDB-lite"/>
    </source>
</evidence>
<name>A0A0C3G1E1_PILCF</name>
<organism evidence="2 3">
    <name type="scientific">Piloderma croceum (strain F 1598)</name>
    <dbReference type="NCBI Taxonomy" id="765440"/>
    <lineage>
        <taxon>Eukaryota</taxon>
        <taxon>Fungi</taxon>
        <taxon>Dikarya</taxon>
        <taxon>Basidiomycota</taxon>
        <taxon>Agaricomycotina</taxon>
        <taxon>Agaricomycetes</taxon>
        <taxon>Agaricomycetidae</taxon>
        <taxon>Atheliales</taxon>
        <taxon>Atheliaceae</taxon>
        <taxon>Piloderma</taxon>
    </lineage>
</organism>
<feature type="compositionally biased region" description="Acidic residues" evidence="1">
    <location>
        <begin position="280"/>
        <end position="300"/>
    </location>
</feature>
<accession>A0A0C3G1E1</accession>
<dbReference type="EMBL" id="KN832973">
    <property type="protein sequence ID" value="KIM90075.1"/>
    <property type="molecule type" value="Genomic_DNA"/>
</dbReference>
<evidence type="ECO:0000313" key="3">
    <source>
        <dbReference type="Proteomes" id="UP000054166"/>
    </source>
</evidence>
<sequence>MDDLYDTDGARKHLHDIMERRARRNPAKQLLNFFDNTTGLADKVSITEYSKPRSWRITRPTQDKDVLEEIVIRTQGIISYKHLPPMLRAPQDHNAGKYLHQSVTITGLNEPLFAQAIENLAKIQSMFKRYVNKNDFDRWIPSTYTTYPAIELKNRYFTYRNDDPQGLSVPLGEDVDPSGRLAALAGTDLFHSEDNVVIYHAKLASSTQLKIVRPCAMRVGDIVEVLLSLLLTPVKNGRFKMTPKLRGIALLDSKFTDEASMKRTMTFTNKPRGLKRKIDYDEEEETDTADEEEHETMEIN</sequence>
<dbReference type="STRING" id="765440.A0A0C3G1E1"/>
<dbReference type="Proteomes" id="UP000054166">
    <property type="component" value="Unassembled WGS sequence"/>
</dbReference>
<reference evidence="2 3" key="1">
    <citation type="submission" date="2014-04" db="EMBL/GenBank/DDBJ databases">
        <authorList>
            <consortium name="DOE Joint Genome Institute"/>
            <person name="Kuo A."/>
            <person name="Tarkka M."/>
            <person name="Buscot F."/>
            <person name="Kohler A."/>
            <person name="Nagy L.G."/>
            <person name="Floudas D."/>
            <person name="Copeland A."/>
            <person name="Barry K.W."/>
            <person name="Cichocki N."/>
            <person name="Veneault-Fourrey C."/>
            <person name="LaButti K."/>
            <person name="Lindquist E.A."/>
            <person name="Lipzen A."/>
            <person name="Lundell T."/>
            <person name="Morin E."/>
            <person name="Murat C."/>
            <person name="Sun H."/>
            <person name="Tunlid A."/>
            <person name="Henrissat B."/>
            <person name="Grigoriev I.V."/>
            <person name="Hibbett D.S."/>
            <person name="Martin F."/>
            <person name="Nordberg H.P."/>
            <person name="Cantor M.N."/>
            <person name="Hua S.X."/>
        </authorList>
    </citation>
    <scope>NUCLEOTIDE SEQUENCE [LARGE SCALE GENOMIC DNA]</scope>
    <source>
        <strain evidence="2 3">F 1598</strain>
    </source>
</reference>
<dbReference type="InParanoid" id="A0A0C3G1E1"/>
<dbReference type="OrthoDB" id="3269456at2759"/>
<protein>
    <submittedName>
        <fullName evidence="2">Uncharacterized protein</fullName>
    </submittedName>
</protein>
<dbReference type="HOGENOM" id="CLU_067622_0_0_1"/>
<evidence type="ECO:0000313" key="2">
    <source>
        <dbReference type="EMBL" id="KIM90075.1"/>
    </source>
</evidence>
<dbReference type="AlphaFoldDB" id="A0A0C3G1E1"/>
<reference evidence="3" key="2">
    <citation type="submission" date="2015-01" db="EMBL/GenBank/DDBJ databases">
        <title>Evolutionary Origins and Diversification of the Mycorrhizal Mutualists.</title>
        <authorList>
            <consortium name="DOE Joint Genome Institute"/>
            <consortium name="Mycorrhizal Genomics Consortium"/>
            <person name="Kohler A."/>
            <person name="Kuo A."/>
            <person name="Nagy L.G."/>
            <person name="Floudas D."/>
            <person name="Copeland A."/>
            <person name="Barry K.W."/>
            <person name="Cichocki N."/>
            <person name="Veneault-Fourrey C."/>
            <person name="LaButti K."/>
            <person name="Lindquist E.A."/>
            <person name="Lipzen A."/>
            <person name="Lundell T."/>
            <person name="Morin E."/>
            <person name="Murat C."/>
            <person name="Riley R."/>
            <person name="Ohm R."/>
            <person name="Sun H."/>
            <person name="Tunlid A."/>
            <person name="Henrissat B."/>
            <person name="Grigoriev I.V."/>
            <person name="Hibbett D.S."/>
            <person name="Martin F."/>
        </authorList>
    </citation>
    <scope>NUCLEOTIDE SEQUENCE [LARGE SCALE GENOMIC DNA]</scope>
    <source>
        <strain evidence="3">F 1598</strain>
    </source>
</reference>
<gene>
    <name evidence="2" type="ORF">PILCRDRAFT_1448</name>
</gene>
<feature type="region of interest" description="Disordered" evidence="1">
    <location>
        <begin position="273"/>
        <end position="300"/>
    </location>
</feature>